<keyword evidence="8 12" id="KW-0406">Ion transport</keyword>
<evidence type="ECO:0000256" key="12">
    <source>
        <dbReference type="RuleBase" id="RU000679"/>
    </source>
</evidence>
<evidence type="ECO:0000256" key="11">
    <source>
        <dbReference type="ARBA" id="ARBA00023303"/>
    </source>
</evidence>
<dbReference type="OrthoDB" id="7939651at2759"/>
<evidence type="ECO:0000256" key="4">
    <source>
        <dbReference type="ARBA" id="ARBA00022461"/>
    </source>
</evidence>
<keyword evidence="11 12" id="KW-0407">Ion channel</keyword>
<proteinExistence type="inferred from homology"/>
<keyword evidence="10 12" id="KW-0739">Sodium transport</keyword>
<evidence type="ECO:0000256" key="5">
    <source>
        <dbReference type="ARBA" id="ARBA00022692"/>
    </source>
</evidence>
<dbReference type="RefSeq" id="XP_026492123.2">
    <property type="nucleotide sequence ID" value="XM_026636338.2"/>
</dbReference>
<comment type="similarity">
    <text evidence="2 12">Belongs to the amiloride-sensitive sodium channel (TC 1.A.6) family.</text>
</comment>
<keyword evidence="7" id="KW-0915">Sodium</keyword>
<evidence type="ECO:0000256" key="7">
    <source>
        <dbReference type="ARBA" id="ARBA00023053"/>
    </source>
</evidence>
<evidence type="ECO:0000256" key="8">
    <source>
        <dbReference type="ARBA" id="ARBA00023065"/>
    </source>
</evidence>
<dbReference type="OMA" id="YATCWMN"/>
<keyword evidence="4 12" id="KW-0894">Sodium channel</keyword>
<name>A0A8B8I4W0_VANTA</name>
<dbReference type="GO" id="GO:0015280">
    <property type="term" value="F:ligand-gated sodium channel activity"/>
    <property type="evidence" value="ECO:0007669"/>
    <property type="project" value="TreeGrafter"/>
</dbReference>
<evidence type="ECO:0000256" key="13">
    <source>
        <dbReference type="SAM" id="Phobius"/>
    </source>
</evidence>
<evidence type="ECO:0000256" key="3">
    <source>
        <dbReference type="ARBA" id="ARBA00022448"/>
    </source>
</evidence>
<dbReference type="PANTHER" id="PTHR11690:SF248">
    <property type="entry name" value="PICKPOCKET 17, ISOFORM A"/>
    <property type="match status" value="1"/>
</dbReference>
<dbReference type="PANTHER" id="PTHR11690">
    <property type="entry name" value="AMILORIDE-SENSITIVE SODIUM CHANNEL-RELATED"/>
    <property type="match status" value="1"/>
</dbReference>
<keyword evidence="9 13" id="KW-0472">Membrane</keyword>
<dbReference type="GeneID" id="113397820"/>
<evidence type="ECO:0000256" key="2">
    <source>
        <dbReference type="ARBA" id="ARBA00007193"/>
    </source>
</evidence>
<sequence>MSVKVEETVDNQPLDLKQKCINCFRGPNTLRTVVTLICVAVVVQQITICSLKLHNRPITTYTHFDFNQTITYPSVTFCREPPYKHDKLSDYGLYAHPRLTSTWRNFNFSGISLDELWEEITYDADDFFVQYGLDTQRDNVKLTPVMGFITGRCYTVSPKVLDIKVSTTLKNGYSITLQHFASDLEDPISILPPGYHVHVHYLREPFTEVEVYNGGLVDYLYVNTGEKVDVKLKVDEYIMISEVQDPCSNEDNYSANMCTTQHVTDVVAESVGCSGPWMQSDLPYCNNFEDMRNLISSYVSTYQNHEYESCPRFCRSYLYNAYVTDRQKHYTWDPQNFELTNNVDRSNLQTQIYIHFNNMMVSVYEERFNYDWNLFLSDLGGSIGFLLGLSVIGLIDIIGNLWIDLIRPSVVKRKKDTSVPAFQTNVATITNNEELKIDQWRR</sequence>
<evidence type="ECO:0000313" key="14">
    <source>
        <dbReference type="Proteomes" id="UP001652626"/>
    </source>
</evidence>
<dbReference type="Gene3D" id="1.10.287.770">
    <property type="entry name" value="YojJ-like"/>
    <property type="match status" value="1"/>
</dbReference>
<evidence type="ECO:0000256" key="6">
    <source>
        <dbReference type="ARBA" id="ARBA00022989"/>
    </source>
</evidence>
<keyword evidence="3 12" id="KW-0813">Transport</keyword>
<accession>A0A8B8I4W0</accession>
<keyword evidence="5 12" id="KW-0812">Transmembrane</keyword>
<evidence type="ECO:0000256" key="1">
    <source>
        <dbReference type="ARBA" id="ARBA00004141"/>
    </source>
</evidence>
<gene>
    <name evidence="15" type="primary">LOC113397820</name>
</gene>
<keyword evidence="14" id="KW-1185">Reference proteome</keyword>
<evidence type="ECO:0000256" key="10">
    <source>
        <dbReference type="ARBA" id="ARBA00023201"/>
    </source>
</evidence>
<evidence type="ECO:0000256" key="9">
    <source>
        <dbReference type="ARBA" id="ARBA00023136"/>
    </source>
</evidence>
<protein>
    <submittedName>
        <fullName evidence="15">Degenerin-like protein asic-1</fullName>
    </submittedName>
</protein>
<dbReference type="AlphaFoldDB" id="A0A8B8I4W0"/>
<evidence type="ECO:0000313" key="15">
    <source>
        <dbReference type="RefSeq" id="XP_026492123.2"/>
    </source>
</evidence>
<feature type="transmembrane region" description="Helical" evidence="13">
    <location>
        <begin position="383"/>
        <end position="403"/>
    </location>
</feature>
<dbReference type="Proteomes" id="UP001652626">
    <property type="component" value="Chromosome 13"/>
</dbReference>
<dbReference type="InterPro" id="IPR001873">
    <property type="entry name" value="ENaC"/>
</dbReference>
<organism evidence="14 15">
    <name type="scientific">Vanessa tameamea</name>
    <name type="common">Kamehameha butterfly</name>
    <dbReference type="NCBI Taxonomy" id="334116"/>
    <lineage>
        <taxon>Eukaryota</taxon>
        <taxon>Metazoa</taxon>
        <taxon>Ecdysozoa</taxon>
        <taxon>Arthropoda</taxon>
        <taxon>Hexapoda</taxon>
        <taxon>Insecta</taxon>
        <taxon>Pterygota</taxon>
        <taxon>Neoptera</taxon>
        <taxon>Endopterygota</taxon>
        <taxon>Lepidoptera</taxon>
        <taxon>Glossata</taxon>
        <taxon>Ditrysia</taxon>
        <taxon>Papilionoidea</taxon>
        <taxon>Nymphalidae</taxon>
        <taxon>Nymphalinae</taxon>
        <taxon>Vanessa</taxon>
    </lineage>
</organism>
<dbReference type="Pfam" id="PF00858">
    <property type="entry name" value="ASC"/>
    <property type="match status" value="1"/>
</dbReference>
<dbReference type="GO" id="GO:0005886">
    <property type="term" value="C:plasma membrane"/>
    <property type="evidence" value="ECO:0007669"/>
    <property type="project" value="TreeGrafter"/>
</dbReference>
<comment type="subcellular location">
    <subcellularLocation>
        <location evidence="1">Membrane</location>
        <topology evidence="1">Multi-pass membrane protein</topology>
    </subcellularLocation>
</comment>
<keyword evidence="6 13" id="KW-1133">Transmembrane helix</keyword>
<dbReference type="PRINTS" id="PR01078">
    <property type="entry name" value="AMINACHANNEL"/>
</dbReference>
<reference evidence="15" key="1">
    <citation type="submission" date="2025-08" db="UniProtKB">
        <authorList>
            <consortium name="RefSeq"/>
        </authorList>
    </citation>
    <scope>IDENTIFICATION</scope>
    <source>
        <tissue evidence="15">Whole body</tissue>
    </source>
</reference>